<dbReference type="SMART" id="SM00283">
    <property type="entry name" value="MA"/>
    <property type="match status" value="1"/>
</dbReference>
<dbReference type="SMART" id="SM01358">
    <property type="entry name" value="HBM"/>
    <property type="match status" value="1"/>
</dbReference>
<dbReference type="PANTHER" id="PTHR32089:SF112">
    <property type="entry name" value="LYSOZYME-LIKE PROTEIN-RELATED"/>
    <property type="match status" value="1"/>
</dbReference>
<dbReference type="EMBL" id="SLXO01000008">
    <property type="protein sequence ID" value="TCP33025.1"/>
    <property type="molecule type" value="Genomic_DNA"/>
</dbReference>
<organism evidence="10 11">
    <name type="scientific">Rhodothalassium salexigens DSM 2132</name>
    <dbReference type="NCBI Taxonomy" id="1188247"/>
    <lineage>
        <taxon>Bacteria</taxon>
        <taxon>Pseudomonadati</taxon>
        <taxon>Pseudomonadota</taxon>
        <taxon>Alphaproteobacteria</taxon>
        <taxon>Rhodothalassiales</taxon>
        <taxon>Rhodothalassiaceae</taxon>
        <taxon>Rhodothalassium</taxon>
    </lineage>
</organism>
<feature type="compositionally biased region" description="Polar residues" evidence="5">
    <location>
        <begin position="456"/>
        <end position="471"/>
    </location>
</feature>
<evidence type="ECO:0000256" key="5">
    <source>
        <dbReference type="SAM" id="MobiDB-lite"/>
    </source>
</evidence>
<feature type="domain" description="HBM" evidence="9">
    <location>
        <begin position="49"/>
        <end position="302"/>
    </location>
</feature>
<dbReference type="InterPro" id="IPR004089">
    <property type="entry name" value="MCPsignal_dom"/>
</dbReference>
<dbReference type="SUPFAM" id="SSF58104">
    <property type="entry name" value="Methyl-accepting chemotaxis protein (MCP) signaling domain"/>
    <property type="match status" value="1"/>
</dbReference>
<feature type="region of interest" description="Disordered" evidence="5">
    <location>
        <begin position="456"/>
        <end position="484"/>
    </location>
</feature>
<dbReference type="SMART" id="SM00304">
    <property type="entry name" value="HAMP"/>
    <property type="match status" value="1"/>
</dbReference>
<proteinExistence type="inferred from homology"/>
<dbReference type="Pfam" id="PF00672">
    <property type="entry name" value="HAMP"/>
    <property type="match status" value="1"/>
</dbReference>
<evidence type="ECO:0000259" key="9">
    <source>
        <dbReference type="PROSITE" id="PS51753"/>
    </source>
</evidence>
<feature type="region of interest" description="Disordered" evidence="5">
    <location>
        <begin position="664"/>
        <end position="685"/>
    </location>
</feature>
<dbReference type="Gene3D" id="1.10.287.950">
    <property type="entry name" value="Methyl-accepting chemotaxis protein"/>
    <property type="match status" value="1"/>
</dbReference>
<dbReference type="GO" id="GO:0007165">
    <property type="term" value="P:signal transduction"/>
    <property type="evidence" value="ECO:0007669"/>
    <property type="project" value="UniProtKB-KW"/>
</dbReference>
<keyword evidence="1 3" id="KW-0807">Transducer</keyword>
<comment type="caution">
    <text evidence="10">The sequence shown here is derived from an EMBL/GenBank/DDBJ whole genome shotgun (WGS) entry which is preliminary data.</text>
</comment>
<dbReference type="GO" id="GO:0004888">
    <property type="term" value="F:transmembrane signaling receptor activity"/>
    <property type="evidence" value="ECO:0007669"/>
    <property type="project" value="InterPro"/>
</dbReference>
<comment type="similarity">
    <text evidence="2">Belongs to the methyl-accepting chemotaxis (MCP) protein family.</text>
</comment>
<dbReference type="InterPro" id="IPR004090">
    <property type="entry name" value="Chemotax_Me-accpt_rcpt"/>
</dbReference>
<feature type="transmembrane region" description="Helical" evidence="6">
    <location>
        <begin position="305"/>
        <end position="323"/>
    </location>
</feature>
<keyword evidence="4" id="KW-0175">Coiled coil</keyword>
<dbReference type="PANTHER" id="PTHR32089">
    <property type="entry name" value="METHYL-ACCEPTING CHEMOTAXIS PROTEIN MCPB"/>
    <property type="match status" value="1"/>
</dbReference>
<dbReference type="Proteomes" id="UP000295399">
    <property type="component" value="Unassembled WGS sequence"/>
</dbReference>
<dbReference type="PROSITE" id="PS50111">
    <property type="entry name" value="CHEMOTAXIS_TRANSDUC_2"/>
    <property type="match status" value="1"/>
</dbReference>
<name>A0A4R2PGG1_RHOSA</name>
<evidence type="ECO:0000313" key="11">
    <source>
        <dbReference type="Proteomes" id="UP000295399"/>
    </source>
</evidence>
<dbReference type="GO" id="GO:0016020">
    <property type="term" value="C:membrane"/>
    <property type="evidence" value="ECO:0007669"/>
    <property type="project" value="InterPro"/>
</dbReference>
<feature type="coiled-coil region" evidence="4">
    <location>
        <begin position="484"/>
        <end position="522"/>
    </location>
</feature>
<dbReference type="AlphaFoldDB" id="A0A4R2PGG1"/>
<dbReference type="PRINTS" id="PR00260">
    <property type="entry name" value="CHEMTRNSDUCR"/>
</dbReference>
<dbReference type="InterPro" id="IPR003660">
    <property type="entry name" value="HAMP_dom"/>
</dbReference>
<feature type="region of interest" description="Disordered" evidence="5">
    <location>
        <begin position="385"/>
        <end position="420"/>
    </location>
</feature>
<feature type="compositionally biased region" description="Low complexity" evidence="5">
    <location>
        <begin position="472"/>
        <end position="484"/>
    </location>
</feature>
<evidence type="ECO:0000313" key="10">
    <source>
        <dbReference type="EMBL" id="TCP33025.1"/>
    </source>
</evidence>
<feature type="domain" description="Methyl-accepting transducer" evidence="7">
    <location>
        <begin position="441"/>
        <end position="684"/>
    </location>
</feature>
<dbReference type="CDD" id="cd06225">
    <property type="entry name" value="HAMP"/>
    <property type="match status" value="1"/>
</dbReference>
<dbReference type="Pfam" id="PF00015">
    <property type="entry name" value="MCPsignal"/>
    <property type="match status" value="1"/>
</dbReference>
<dbReference type="Gene3D" id="6.10.340.10">
    <property type="match status" value="1"/>
</dbReference>
<dbReference type="Pfam" id="PF16591">
    <property type="entry name" value="HBM"/>
    <property type="match status" value="1"/>
</dbReference>
<feature type="compositionally biased region" description="Polar residues" evidence="5">
    <location>
        <begin position="664"/>
        <end position="678"/>
    </location>
</feature>
<feature type="transmembrane region" description="Helical" evidence="6">
    <location>
        <begin position="22"/>
        <end position="44"/>
    </location>
</feature>
<keyword evidence="11" id="KW-1185">Reference proteome</keyword>
<dbReference type="PROSITE" id="PS50885">
    <property type="entry name" value="HAMP"/>
    <property type="match status" value="1"/>
</dbReference>
<accession>A0A4R2PGG1</accession>
<evidence type="ECO:0000259" key="7">
    <source>
        <dbReference type="PROSITE" id="PS50111"/>
    </source>
</evidence>
<dbReference type="InParanoid" id="A0A4R2PGG1"/>
<evidence type="ECO:0000256" key="6">
    <source>
        <dbReference type="SAM" id="Phobius"/>
    </source>
</evidence>
<keyword evidence="6" id="KW-0472">Membrane</keyword>
<dbReference type="PROSITE" id="PS51753">
    <property type="entry name" value="HBM"/>
    <property type="match status" value="1"/>
</dbReference>
<evidence type="ECO:0000256" key="2">
    <source>
        <dbReference type="ARBA" id="ARBA00029447"/>
    </source>
</evidence>
<keyword evidence="6" id="KW-1133">Transmembrane helix</keyword>
<dbReference type="OrthoDB" id="7293086at2"/>
<evidence type="ECO:0000259" key="8">
    <source>
        <dbReference type="PROSITE" id="PS50885"/>
    </source>
</evidence>
<evidence type="ECO:0000256" key="1">
    <source>
        <dbReference type="ARBA" id="ARBA00023224"/>
    </source>
</evidence>
<feature type="domain" description="HAMP" evidence="8">
    <location>
        <begin position="329"/>
        <end position="382"/>
    </location>
</feature>
<sequence>MQSSPNHRFFNAIRDLPIGRKLAGAFTLGLIITLALGGIGLIALNSVSDRTDKASEANQLVILALDLRSSEMSYRLDRAPEKAAQVHSLTDRLSDQIQIAAGMFNDAGARTKLDSLSAVVGQYETLFDRFVRIDDQAQSAQTAMEDAAWRVDAELTAFRAELKAQANELIAEDADTAIIQDDLAKADAANRLITYMLDIRRDEKNYQISGDKDAVERVINLVGALRGETQYLLDTAKTDEIRSVAETVLTALDDYERAFRAFVDGRDRQAEIAPDLSAQAERVEQAARTLREQQTSALIRDSRRAWITMSVFLALSVIGALVLSRTLTKAIAGPLITIAAAMKSLADGKLDIDIPGVGRHDELGQMAGNVQVFKDNAIAKQELEAEQTRAEAEKREEEAAHRREQERFEAEQRDQERRLEAEKRKAVQDLADRFESEVGDVVNSVSQSGSSLQATAHQLTTAVQETSEQTHAASQGADQASASVETVASAAEELSAAIREVNEQVSQAARNLQNTAKGANEAGSLMDDLQRAVSQIDEVVGQIGTVAEQTNLLALNATIEAARAGDAGKGFAVVAGEVKQLASQTQKMTESIASQLAAVNEASNKAVNATRTIVTEIDEVNASTGSMAAAIEQQASAVDEISRSAQEAAMGTSEVTQNLTSLRQAAENTSQASNSVSDSADGLARDADKLRATVKDFLSGVRAS</sequence>
<protein>
    <submittedName>
        <fullName evidence="10">Methyl-accepting chemotaxis protein</fullName>
    </submittedName>
</protein>
<dbReference type="InterPro" id="IPR032255">
    <property type="entry name" value="HBM"/>
</dbReference>
<evidence type="ECO:0000256" key="4">
    <source>
        <dbReference type="SAM" id="Coils"/>
    </source>
</evidence>
<gene>
    <name evidence="10" type="ORF">EV659_108125</name>
</gene>
<dbReference type="RefSeq" id="WP_132708955.1">
    <property type="nucleotide sequence ID" value="NZ_JACIGF010000008.1"/>
</dbReference>
<dbReference type="GO" id="GO:0006935">
    <property type="term" value="P:chemotaxis"/>
    <property type="evidence" value="ECO:0007669"/>
    <property type="project" value="InterPro"/>
</dbReference>
<reference evidence="10 11" key="1">
    <citation type="submission" date="2019-03" db="EMBL/GenBank/DDBJ databases">
        <title>Genomic Encyclopedia of Type Strains, Phase IV (KMG-IV): sequencing the most valuable type-strain genomes for metagenomic binning, comparative biology and taxonomic classification.</title>
        <authorList>
            <person name="Goeker M."/>
        </authorList>
    </citation>
    <scope>NUCLEOTIDE SEQUENCE [LARGE SCALE GENOMIC DNA]</scope>
    <source>
        <strain evidence="10 11">DSM 2132</strain>
    </source>
</reference>
<keyword evidence="6" id="KW-0812">Transmembrane</keyword>
<evidence type="ECO:0000256" key="3">
    <source>
        <dbReference type="PROSITE-ProRule" id="PRU00284"/>
    </source>
</evidence>
<dbReference type="Gene3D" id="1.20.1440.210">
    <property type="match status" value="1"/>
</dbReference>